<dbReference type="EMBL" id="HBHT01006399">
    <property type="protein sequence ID" value="CAD9948609.1"/>
    <property type="molecule type" value="Transcribed_RNA"/>
</dbReference>
<feature type="region of interest" description="Disordered" evidence="6">
    <location>
        <begin position="136"/>
        <end position="156"/>
    </location>
</feature>
<comment type="similarity">
    <text evidence="5">Belongs to the BCAP29/BCAP31 family.</text>
</comment>
<name>A0A7S2Y3Z1_9STRA</name>
<keyword evidence="4 5" id="KW-0472">Membrane</keyword>
<keyword evidence="5" id="KW-0813">Transport</keyword>
<proteinExistence type="inferred from homology"/>
<organism evidence="8">
    <name type="scientific">Entomoneis paludosa</name>
    <dbReference type="NCBI Taxonomy" id="265537"/>
    <lineage>
        <taxon>Eukaryota</taxon>
        <taxon>Sar</taxon>
        <taxon>Stramenopiles</taxon>
        <taxon>Ochrophyta</taxon>
        <taxon>Bacillariophyta</taxon>
        <taxon>Bacillariophyceae</taxon>
        <taxon>Bacillariophycidae</taxon>
        <taxon>Entomoneidaceae</taxon>
        <taxon>Entomoneis</taxon>
    </lineage>
</organism>
<keyword evidence="5" id="KW-0653">Protein transport</keyword>
<evidence type="ECO:0000256" key="2">
    <source>
        <dbReference type="ARBA" id="ARBA00022692"/>
    </source>
</evidence>
<dbReference type="GO" id="GO:0005789">
    <property type="term" value="C:endoplasmic reticulum membrane"/>
    <property type="evidence" value="ECO:0007669"/>
    <property type="project" value="UniProtKB-SubCell"/>
</dbReference>
<dbReference type="PANTHER" id="PTHR12701">
    <property type="entry name" value="BCR-ASSOCIATED PROTEIN, BAP"/>
    <property type="match status" value="1"/>
</dbReference>
<reference evidence="8" key="1">
    <citation type="submission" date="2021-01" db="EMBL/GenBank/DDBJ databases">
        <authorList>
            <person name="Corre E."/>
            <person name="Pelletier E."/>
            <person name="Niang G."/>
            <person name="Scheremetjew M."/>
            <person name="Finn R."/>
            <person name="Kale V."/>
            <person name="Holt S."/>
            <person name="Cochrane G."/>
            <person name="Meng A."/>
            <person name="Brown T."/>
            <person name="Cohen L."/>
        </authorList>
    </citation>
    <scope>NUCLEOTIDE SEQUENCE</scope>
    <source>
        <strain evidence="8">CCMP125</strain>
    </source>
</reference>
<accession>A0A7S2Y3Z1</accession>
<evidence type="ECO:0000256" key="3">
    <source>
        <dbReference type="ARBA" id="ARBA00022989"/>
    </source>
</evidence>
<evidence type="ECO:0000256" key="6">
    <source>
        <dbReference type="SAM" id="MobiDB-lite"/>
    </source>
</evidence>
<dbReference type="GO" id="GO:0006888">
    <property type="term" value="P:endoplasmic reticulum to Golgi vesicle-mediated transport"/>
    <property type="evidence" value="ECO:0007669"/>
    <property type="project" value="UniProtKB-UniRule"/>
</dbReference>
<dbReference type="GO" id="GO:0006886">
    <property type="term" value="P:intracellular protein transport"/>
    <property type="evidence" value="ECO:0007669"/>
    <property type="project" value="UniProtKB-UniRule"/>
</dbReference>
<dbReference type="GO" id="GO:0070973">
    <property type="term" value="P:protein localization to endoplasmic reticulum exit site"/>
    <property type="evidence" value="ECO:0007669"/>
    <property type="project" value="UniProtKB-UniRule"/>
</dbReference>
<evidence type="ECO:0000256" key="4">
    <source>
        <dbReference type="ARBA" id="ARBA00023136"/>
    </source>
</evidence>
<comment type="function">
    <text evidence="5">May play a role in anterograde transport of membrane proteins from the endoplasmic reticulum to the Golgi.</text>
</comment>
<comment type="subcellular location">
    <subcellularLocation>
        <location evidence="5">Endoplasmic reticulum membrane</location>
        <topology evidence="5">Multi-pass membrane protein</topology>
    </subcellularLocation>
    <subcellularLocation>
        <location evidence="1">Membrane</location>
        <topology evidence="1">Multi-pass membrane protein</topology>
    </subcellularLocation>
</comment>
<gene>
    <name evidence="8" type="ORF">APAL1065_LOCUS4259</name>
</gene>
<dbReference type="InterPro" id="IPR008417">
    <property type="entry name" value="BAP29/BAP31"/>
</dbReference>
<dbReference type="AlphaFoldDB" id="A0A7S2Y3Z1"/>
<sequence length="156" mass="17433">MDPGWLVLFFFMILEILLVLILCLPMPNNTIRGAITNTAVKLFSQRPVQITCACLLVLDALYFWFVFDAMLNPLYDFGILNLGAEGGITCEAKQDLFYNERNAYLTGFSLFLFLILHRLIDIQDKLHKARNRVKELEGGSSSGGGGTPSAAVKKRV</sequence>
<keyword evidence="2 5" id="KW-0812">Transmembrane</keyword>
<dbReference type="InterPro" id="IPR040463">
    <property type="entry name" value="BAP29/BAP31_N"/>
</dbReference>
<feature type="domain" description="BAP29/BAP31 transmembrane" evidence="7">
    <location>
        <begin position="5"/>
        <end position="135"/>
    </location>
</feature>
<feature type="transmembrane region" description="Helical" evidence="5">
    <location>
        <begin position="103"/>
        <end position="120"/>
    </location>
</feature>
<evidence type="ECO:0000256" key="1">
    <source>
        <dbReference type="ARBA" id="ARBA00004141"/>
    </source>
</evidence>
<dbReference type="Pfam" id="PF05529">
    <property type="entry name" value="Bap31"/>
    <property type="match status" value="1"/>
</dbReference>
<protein>
    <recommendedName>
        <fullName evidence="5">Endoplasmic reticulum transmembrane protein</fullName>
    </recommendedName>
</protein>
<keyword evidence="5" id="KW-0256">Endoplasmic reticulum</keyword>
<evidence type="ECO:0000256" key="5">
    <source>
        <dbReference type="RuleBase" id="RU367026"/>
    </source>
</evidence>
<feature type="transmembrane region" description="Helical" evidence="5">
    <location>
        <begin position="6"/>
        <end position="27"/>
    </location>
</feature>
<keyword evidence="3 5" id="KW-1133">Transmembrane helix</keyword>
<feature type="transmembrane region" description="Helical" evidence="5">
    <location>
        <begin position="48"/>
        <end position="67"/>
    </location>
</feature>
<evidence type="ECO:0000313" key="8">
    <source>
        <dbReference type="EMBL" id="CAD9948609.1"/>
    </source>
</evidence>
<evidence type="ECO:0000259" key="7">
    <source>
        <dbReference type="Pfam" id="PF05529"/>
    </source>
</evidence>
<dbReference type="PANTHER" id="PTHR12701:SF20">
    <property type="entry name" value="ENDOPLASMIC RETICULUM TRANSMEMBRANE PROTEIN"/>
    <property type="match status" value="1"/>
</dbReference>
<keyword evidence="5" id="KW-0931">ER-Golgi transport</keyword>